<comment type="caution">
    <text evidence="10">The sequence shown here is derived from an EMBL/GenBank/DDBJ whole genome shotgun (WGS) entry which is preliminary data.</text>
</comment>
<dbReference type="PROSITE" id="PS50850">
    <property type="entry name" value="MFS"/>
    <property type="match status" value="1"/>
</dbReference>
<evidence type="ECO:0000256" key="5">
    <source>
        <dbReference type="ARBA" id="ARBA00022989"/>
    </source>
</evidence>
<evidence type="ECO:0000256" key="6">
    <source>
        <dbReference type="ARBA" id="ARBA00023063"/>
    </source>
</evidence>
<feature type="transmembrane region" description="Helical" evidence="8">
    <location>
        <begin position="276"/>
        <end position="294"/>
    </location>
</feature>
<dbReference type="InterPro" id="IPR011701">
    <property type="entry name" value="MFS"/>
</dbReference>
<organism evidence="10 11">
    <name type="scientific">Listeria grayi FSL F6-1183</name>
    <dbReference type="NCBI Taxonomy" id="1265827"/>
    <lineage>
        <taxon>Bacteria</taxon>
        <taxon>Bacillati</taxon>
        <taxon>Bacillota</taxon>
        <taxon>Bacilli</taxon>
        <taxon>Bacillales</taxon>
        <taxon>Listeriaceae</taxon>
        <taxon>Listeria</taxon>
    </lineage>
</organism>
<proteinExistence type="inferred from homology"/>
<keyword evidence="4 8" id="KW-0812">Transmembrane</keyword>
<protein>
    <submittedName>
        <fullName evidence="10">Nitrite extrusion protein</fullName>
    </submittedName>
</protein>
<feature type="transmembrane region" description="Helical" evidence="8">
    <location>
        <begin position="362"/>
        <end position="385"/>
    </location>
</feature>
<evidence type="ECO:0000256" key="2">
    <source>
        <dbReference type="ARBA" id="ARBA00008432"/>
    </source>
</evidence>
<gene>
    <name evidence="10" type="ORF">LMUR_07899</name>
</gene>
<feature type="transmembrane region" description="Helical" evidence="8">
    <location>
        <begin position="137"/>
        <end position="156"/>
    </location>
</feature>
<dbReference type="RefSeq" id="WP_036105919.1">
    <property type="nucleotide sequence ID" value="NZ_AODG01000010.1"/>
</dbReference>
<sequence length="392" mass="42665">MKSQLNTTKKDAYSALIIGTFAMMVCFMSWLCLAPLSNEINQIFHLTVVQKTVLLAMPVLLGSIMRIPLGIMSDRFGGKKIYIFLLLFLLIPLFLIPRVHSYELLLVAAFLLGMSGTSFAVGISYVSAWFPPEKQGLILGIAGMGNLGTAISALILPRMAEKWNFEGLFTFLIVLTIITILIVLFGCKEMPVDPTKTLRDSLVVVKEKSTWLLSLFYALTFGLFMSLSNLIPTFMNDLFKTDAVVAGMWTAVFAGLCTFARPVGGLLSDRFRPSQLLQIVFFGISIVAFAMMGALNSYAFFSVILVAVALVAGLGNGIVFKMVPTVSKGNTGAVTGIVGALGGLGGYFPPIILGVIKTYTGSFQIGILLLALFALFCWFVLYLTFIRNKQVA</sequence>
<evidence type="ECO:0000259" key="9">
    <source>
        <dbReference type="PROSITE" id="PS50850"/>
    </source>
</evidence>
<evidence type="ECO:0000256" key="1">
    <source>
        <dbReference type="ARBA" id="ARBA00004651"/>
    </source>
</evidence>
<feature type="transmembrane region" description="Helical" evidence="8">
    <location>
        <begin position="168"/>
        <end position="188"/>
    </location>
</feature>
<dbReference type="PANTHER" id="PTHR23515">
    <property type="entry name" value="HIGH-AFFINITY NITRATE TRANSPORTER 2.3"/>
    <property type="match status" value="1"/>
</dbReference>
<accession>A0A829R5K2</accession>
<dbReference type="GO" id="GO:0005886">
    <property type="term" value="C:plasma membrane"/>
    <property type="evidence" value="ECO:0007669"/>
    <property type="project" value="UniProtKB-SubCell"/>
</dbReference>
<feature type="transmembrane region" description="Helical" evidence="8">
    <location>
        <begin position="81"/>
        <end position="99"/>
    </location>
</feature>
<dbReference type="InterPro" id="IPR020846">
    <property type="entry name" value="MFS_dom"/>
</dbReference>
<keyword evidence="6" id="KW-0534">Nitrate assimilation</keyword>
<dbReference type="EMBL" id="AODG01000010">
    <property type="protein sequence ID" value="EUJ27968.1"/>
    <property type="molecule type" value="Genomic_DNA"/>
</dbReference>
<feature type="transmembrane region" description="Helical" evidence="8">
    <location>
        <begin position="209"/>
        <end position="231"/>
    </location>
</feature>
<keyword evidence="5 8" id="KW-1133">Transmembrane helix</keyword>
<dbReference type="Proteomes" id="UP000019251">
    <property type="component" value="Unassembled WGS sequence"/>
</dbReference>
<evidence type="ECO:0000256" key="8">
    <source>
        <dbReference type="SAM" id="Phobius"/>
    </source>
</evidence>
<evidence type="ECO:0000256" key="4">
    <source>
        <dbReference type="ARBA" id="ARBA00022692"/>
    </source>
</evidence>
<feature type="transmembrane region" description="Helical" evidence="8">
    <location>
        <begin position="243"/>
        <end position="264"/>
    </location>
</feature>
<keyword evidence="7 8" id="KW-0472">Membrane</keyword>
<reference evidence="10 11" key="1">
    <citation type="submission" date="2012-12" db="EMBL/GenBank/DDBJ databases">
        <title>Novel taxa of Listeriaceae from agricultural environments in the United States.</title>
        <authorList>
            <person name="den Bakker H.C."/>
            <person name="Allred A."/>
            <person name="Warchocki S."/>
            <person name="Wright E.M."/>
            <person name="Burrell A."/>
            <person name="Nightingale K.K."/>
            <person name="Kephart D."/>
            <person name="Wiedmann M."/>
        </authorList>
    </citation>
    <scope>NUCLEOTIDE SEQUENCE [LARGE SCALE GENOMIC DNA]</scope>
    <source>
        <strain evidence="10 11">FSL F6-1183</strain>
    </source>
</reference>
<comment type="similarity">
    <text evidence="2">Belongs to the major facilitator superfamily. Nitrate/nitrite porter (TC 2.A.1.8) family.</text>
</comment>
<evidence type="ECO:0000313" key="10">
    <source>
        <dbReference type="EMBL" id="EUJ27968.1"/>
    </source>
</evidence>
<feature type="domain" description="Major facilitator superfamily (MFS) profile" evidence="9">
    <location>
        <begin position="15"/>
        <end position="389"/>
    </location>
</feature>
<name>A0A829R5K2_LISGR</name>
<dbReference type="CDD" id="cd17341">
    <property type="entry name" value="MFS_NRT2_like"/>
    <property type="match status" value="1"/>
</dbReference>
<feature type="transmembrane region" description="Helical" evidence="8">
    <location>
        <begin position="332"/>
        <end position="356"/>
    </location>
</feature>
<evidence type="ECO:0000256" key="3">
    <source>
        <dbReference type="ARBA" id="ARBA00022448"/>
    </source>
</evidence>
<comment type="subcellular location">
    <subcellularLocation>
        <location evidence="1">Cell membrane</location>
        <topology evidence="1">Multi-pass membrane protein</topology>
    </subcellularLocation>
</comment>
<evidence type="ECO:0000256" key="7">
    <source>
        <dbReference type="ARBA" id="ARBA00023136"/>
    </source>
</evidence>
<dbReference type="GO" id="GO:0015112">
    <property type="term" value="F:nitrate transmembrane transporter activity"/>
    <property type="evidence" value="ECO:0007669"/>
    <property type="project" value="InterPro"/>
</dbReference>
<dbReference type="InterPro" id="IPR044772">
    <property type="entry name" value="NO3_transporter"/>
</dbReference>
<feature type="transmembrane region" description="Helical" evidence="8">
    <location>
        <begin position="105"/>
        <end position="130"/>
    </location>
</feature>
<dbReference type="SUPFAM" id="SSF103473">
    <property type="entry name" value="MFS general substrate transporter"/>
    <property type="match status" value="1"/>
</dbReference>
<feature type="transmembrane region" description="Helical" evidence="8">
    <location>
        <begin position="48"/>
        <end position="69"/>
    </location>
</feature>
<evidence type="ECO:0000313" key="11">
    <source>
        <dbReference type="Proteomes" id="UP000019251"/>
    </source>
</evidence>
<keyword evidence="3" id="KW-0813">Transport</keyword>
<feature type="transmembrane region" description="Helical" evidence="8">
    <location>
        <begin position="300"/>
        <end position="320"/>
    </location>
</feature>
<dbReference type="GO" id="GO:0042128">
    <property type="term" value="P:nitrate assimilation"/>
    <property type="evidence" value="ECO:0007669"/>
    <property type="project" value="UniProtKB-KW"/>
</dbReference>
<dbReference type="AlphaFoldDB" id="A0A829R5K2"/>
<dbReference type="InterPro" id="IPR036259">
    <property type="entry name" value="MFS_trans_sf"/>
</dbReference>
<dbReference type="Gene3D" id="1.20.1250.20">
    <property type="entry name" value="MFS general substrate transporter like domains"/>
    <property type="match status" value="2"/>
</dbReference>
<feature type="transmembrane region" description="Helical" evidence="8">
    <location>
        <begin position="12"/>
        <end position="36"/>
    </location>
</feature>
<dbReference type="Pfam" id="PF07690">
    <property type="entry name" value="MFS_1"/>
    <property type="match status" value="1"/>
</dbReference>